<dbReference type="AlphaFoldDB" id="A0A6A6DVI2"/>
<dbReference type="CDD" id="cd20273">
    <property type="entry name" value="Complex1_LYR_unchar"/>
    <property type="match status" value="1"/>
</dbReference>
<dbReference type="Pfam" id="PF05347">
    <property type="entry name" value="Complex1_LYR"/>
    <property type="match status" value="1"/>
</dbReference>
<dbReference type="Proteomes" id="UP000800200">
    <property type="component" value="Unassembled WGS sequence"/>
</dbReference>
<proteinExistence type="predicted"/>
<sequence>MPRFLLPRRSTPHRVAAIALYRALLSRCASSLLPDEQRNSLQNAIRNQFRKNRKLQSPYQLGLTFQTGYKVLDHLDESNTGSTTSTQFLVKFVTSLPRHITRPRRTKSPLSPPHPLRKKLACLPPEKAVLSVRPYTKVSGPRHVPILCSANGIPFLRLKKPQPPSLSRILRQKLDKRIKKFDQKTLLLNYWMPLAKHEDEWDYIIRRELGGEGESVKWVDAVRKAEIENTIAYERDIARTREIAERMQRIVDSETALAIKEGQKVVRGRRRRKP</sequence>
<name>A0A6A6DVI2_9PEZI</name>
<evidence type="ECO:0000313" key="2">
    <source>
        <dbReference type="EMBL" id="KAF2182239.1"/>
    </source>
</evidence>
<evidence type="ECO:0000259" key="1">
    <source>
        <dbReference type="Pfam" id="PF05347"/>
    </source>
</evidence>
<protein>
    <recommendedName>
        <fullName evidence="1">Complex 1 LYR protein domain-containing protein</fullName>
    </recommendedName>
</protein>
<gene>
    <name evidence="2" type="ORF">K469DRAFT_586944</name>
</gene>
<dbReference type="EMBL" id="ML994649">
    <property type="protein sequence ID" value="KAF2182239.1"/>
    <property type="molecule type" value="Genomic_DNA"/>
</dbReference>
<accession>A0A6A6DVI2</accession>
<feature type="domain" description="Complex 1 LYR protein" evidence="1">
    <location>
        <begin position="17"/>
        <end position="73"/>
    </location>
</feature>
<evidence type="ECO:0000313" key="3">
    <source>
        <dbReference type="Proteomes" id="UP000800200"/>
    </source>
</evidence>
<dbReference type="InterPro" id="IPR008011">
    <property type="entry name" value="Complex1_LYR_dom"/>
</dbReference>
<keyword evidence="3" id="KW-1185">Reference proteome</keyword>
<reference evidence="2" key="1">
    <citation type="journal article" date="2020" name="Stud. Mycol.">
        <title>101 Dothideomycetes genomes: a test case for predicting lifestyles and emergence of pathogens.</title>
        <authorList>
            <person name="Haridas S."/>
            <person name="Albert R."/>
            <person name="Binder M."/>
            <person name="Bloem J."/>
            <person name="Labutti K."/>
            <person name="Salamov A."/>
            <person name="Andreopoulos B."/>
            <person name="Baker S."/>
            <person name="Barry K."/>
            <person name="Bills G."/>
            <person name="Bluhm B."/>
            <person name="Cannon C."/>
            <person name="Castanera R."/>
            <person name="Culley D."/>
            <person name="Daum C."/>
            <person name="Ezra D."/>
            <person name="Gonzalez J."/>
            <person name="Henrissat B."/>
            <person name="Kuo A."/>
            <person name="Liang C."/>
            <person name="Lipzen A."/>
            <person name="Lutzoni F."/>
            <person name="Magnuson J."/>
            <person name="Mondo S."/>
            <person name="Nolan M."/>
            <person name="Ohm R."/>
            <person name="Pangilinan J."/>
            <person name="Park H.-J."/>
            <person name="Ramirez L."/>
            <person name="Alfaro M."/>
            <person name="Sun H."/>
            <person name="Tritt A."/>
            <person name="Yoshinaga Y."/>
            <person name="Zwiers L.-H."/>
            <person name="Turgeon B."/>
            <person name="Goodwin S."/>
            <person name="Spatafora J."/>
            <person name="Crous P."/>
            <person name="Grigoriev I."/>
        </authorList>
    </citation>
    <scope>NUCLEOTIDE SEQUENCE</scope>
    <source>
        <strain evidence="2">CBS 207.26</strain>
    </source>
</reference>
<dbReference type="InterPro" id="IPR046896">
    <property type="entry name" value="Cup1-like_N"/>
</dbReference>
<organism evidence="2 3">
    <name type="scientific">Zopfia rhizophila CBS 207.26</name>
    <dbReference type="NCBI Taxonomy" id="1314779"/>
    <lineage>
        <taxon>Eukaryota</taxon>
        <taxon>Fungi</taxon>
        <taxon>Dikarya</taxon>
        <taxon>Ascomycota</taxon>
        <taxon>Pezizomycotina</taxon>
        <taxon>Dothideomycetes</taxon>
        <taxon>Dothideomycetes incertae sedis</taxon>
        <taxon>Zopfiaceae</taxon>
        <taxon>Zopfia</taxon>
    </lineage>
</organism>
<dbReference type="OrthoDB" id="3925971at2759"/>